<dbReference type="PIRSF" id="PIRSF003230">
    <property type="entry name" value="YbgC"/>
    <property type="match status" value="1"/>
</dbReference>
<organism evidence="2 3">
    <name type="scientific">Paenibacillus artemisiicola</name>
    <dbReference type="NCBI Taxonomy" id="1172618"/>
    <lineage>
        <taxon>Bacteria</taxon>
        <taxon>Bacillati</taxon>
        <taxon>Bacillota</taxon>
        <taxon>Bacilli</taxon>
        <taxon>Bacillales</taxon>
        <taxon>Paenibacillaceae</taxon>
        <taxon>Paenibacillus</taxon>
    </lineage>
</organism>
<evidence type="ECO:0000313" key="2">
    <source>
        <dbReference type="EMBL" id="MBO7747598.1"/>
    </source>
</evidence>
<dbReference type="InterPro" id="IPR006684">
    <property type="entry name" value="YbgC/YbaW"/>
</dbReference>
<dbReference type="Gene3D" id="3.10.129.10">
    <property type="entry name" value="Hotdog Thioesterase"/>
    <property type="match status" value="1"/>
</dbReference>
<gene>
    <name evidence="2" type="ORF">I8J29_25755</name>
</gene>
<evidence type="ECO:0000256" key="1">
    <source>
        <dbReference type="ARBA" id="ARBA00022801"/>
    </source>
</evidence>
<proteinExistence type="predicted"/>
<sequence length="155" mass="17621">MTEFRPDYVYDMTVTWGDCDAAGISYYAKTFDWFTNARMQLMAEHGFPYMDVFHRAGISLVCLKADCAYKKMLKPEERIAVHASLTELTRSRLAFGYRVFKRDGTLAAEGATAHAYVGDDGAPFNLKRRHPRLWDRLTANWPALGEADARAEKGQ</sequence>
<protein>
    <submittedName>
        <fullName evidence="2">Acyl-CoA thioesterase</fullName>
    </submittedName>
</protein>
<name>A0ABS3WH82_9BACL</name>
<comment type="caution">
    <text evidence="2">The sequence shown here is derived from an EMBL/GenBank/DDBJ whole genome shotgun (WGS) entry which is preliminary data.</text>
</comment>
<dbReference type="InterPro" id="IPR029069">
    <property type="entry name" value="HotDog_dom_sf"/>
</dbReference>
<reference evidence="2 3" key="1">
    <citation type="submission" date="2021-03" db="EMBL/GenBank/DDBJ databases">
        <title>Paenibacillus artemisicola MWE-103 whole genome sequence.</title>
        <authorList>
            <person name="Ham Y.J."/>
        </authorList>
    </citation>
    <scope>NUCLEOTIDE SEQUENCE [LARGE SCALE GENOMIC DNA]</scope>
    <source>
        <strain evidence="2 3">MWE-103</strain>
    </source>
</reference>
<keyword evidence="1" id="KW-0378">Hydrolase</keyword>
<dbReference type="Pfam" id="PF13279">
    <property type="entry name" value="4HBT_2"/>
    <property type="match status" value="1"/>
</dbReference>
<dbReference type="EMBL" id="JAGGDJ010000036">
    <property type="protein sequence ID" value="MBO7747598.1"/>
    <property type="molecule type" value="Genomic_DNA"/>
</dbReference>
<dbReference type="Proteomes" id="UP000670947">
    <property type="component" value="Unassembled WGS sequence"/>
</dbReference>
<dbReference type="RefSeq" id="WP_208850244.1">
    <property type="nucleotide sequence ID" value="NZ_JAGGDJ010000036.1"/>
</dbReference>
<dbReference type="CDD" id="cd00586">
    <property type="entry name" value="4HBT"/>
    <property type="match status" value="1"/>
</dbReference>
<keyword evidence="3" id="KW-1185">Reference proteome</keyword>
<accession>A0ABS3WH82</accession>
<evidence type="ECO:0000313" key="3">
    <source>
        <dbReference type="Proteomes" id="UP000670947"/>
    </source>
</evidence>
<dbReference type="SUPFAM" id="SSF54637">
    <property type="entry name" value="Thioesterase/thiol ester dehydrase-isomerase"/>
    <property type="match status" value="1"/>
</dbReference>